<reference evidence="1 2" key="1">
    <citation type="journal article" date="2021" name="Appl. Environ. Microbiol.">
        <title>Genetic linkage and physical mapping for an oyster mushroom Pleurotus cornucopiae and QTL analysis for the trait cap color.</title>
        <authorList>
            <person name="Zhang Y."/>
            <person name="Gao W."/>
            <person name="Sonnenberg A."/>
            <person name="Chen Q."/>
            <person name="Zhang J."/>
            <person name="Huang C."/>
        </authorList>
    </citation>
    <scope>NUCLEOTIDE SEQUENCE [LARGE SCALE GENOMIC DNA]</scope>
    <source>
        <strain evidence="1">CCMSSC00406</strain>
    </source>
</reference>
<evidence type="ECO:0000313" key="2">
    <source>
        <dbReference type="Proteomes" id="UP000824881"/>
    </source>
</evidence>
<dbReference type="Proteomes" id="UP000824881">
    <property type="component" value="Unassembled WGS sequence"/>
</dbReference>
<proteinExistence type="predicted"/>
<evidence type="ECO:0000313" key="1">
    <source>
        <dbReference type="EMBL" id="KAG9225694.1"/>
    </source>
</evidence>
<gene>
    <name evidence="1" type="ORF">CCMSSC00406_0007551</name>
</gene>
<name>A0ACB7J6P8_PLECO</name>
<organism evidence="1 2">
    <name type="scientific">Pleurotus cornucopiae</name>
    <name type="common">Cornucopia mushroom</name>
    <dbReference type="NCBI Taxonomy" id="5321"/>
    <lineage>
        <taxon>Eukaryota</taxon>
        <taxon>Fungi</taxon>
        <taxon>Dikarya</taxon>
        <taxon>Basidiomycota</taxon>
        <taxon>Agaricomycotina</taxon>
        <taxon>Agaricomycetes</taxon>
        <taxon>Agaricomycetidae</taxon>
        <taxon>Agaricales</taxon>
        <taxon>Pleurotineae</taxon>
        <taxon>Pleurotaceae</taxon>
        <taxon>Pleurotus</taxon>
    </lineage>
</organism>
<accession>A0ACB7J6P8</accession>
<comment type="caution">
    <text evidence="1">The sequence shown here is derived from an EMBL/GenBank/DDBJ whole genome shotgun (WGS) entry which is preliminary data.</text>
</comment>
<protein>
    <submittedName>
        <fullName evidence="1">Uncharacterized protein</fullName>
    </submittedName>
</protein>
<sequence length="230" mass="26266">MLTVRSKVCIYLYLPVPATSPAPSPRTASMKLYLSRNSPLNATLVDDLGQELYYIHTPWKLSGRTTIITKADKELEAFVKFGGLLISDSKSDISPSDDLSTRGQPELAQINWRCIGSSRLNFGGFERDIHEYLLRSGFMGWYRTFTAPDGRSYRWTMGFNYPELHTNDEHRRPIARFHRRRLSIPGICKGRAPHLEILPDGEHIADAIVMTFVYVEKRRRDCEKARSAGD</sequence>
<dbReference type="EMBL" id="WQMT02000002">
    <property type="protein sequence ID" value="KAG9225694.1"/>
    <property type="molecule type" value="Genomic_DNA"/>
</dbReference>
<keyword evidence="2" id="KW-1185">Reference proteome</keyword>